<comment type="caution">
    <text evidence="1">The sequence shown here is derived from an EMBL/GenBank/DDBJ whole genome shotgun (WGS) entry which is preliminary data.</text>
</comment>
<sequence length="832" mass="91488">MLVPYPDRLRSSRSSSSQSNANLTSTPSPPPPPIPSPSTAPTTPQHRFFPPRSNLPLARMRTNSLSSPSLSSSHPGSSSTPSDHPQRPLRNRPSLRARPSTSPDVPDAKHPSSPFSGSSPIPPFADFLPTRRRSAKRPPSRKESAPGTHSSRTTGTALVDSGKDARFSTADRAILKELKLGAAARESQFKIKGSKKHHAFPANEAPYPRNYERSVIDHDVWETAFIRQLCGSLTFHVVETPPTKVLDLGCGSGYWILECAKLWRNCEFVGLDLVPLHPDLSHLGSSDLASRIKWVQANCLEALPFPNEEFDFVHVKRIARGIPEDKWDSLLEEISRVMKPGAAIEVIEEDLFFPGESPYPPPLSQSSTPIPYITASPTSSYHLPNGPYYNASGFSQFGSAATISTKAEQSPLRPSTVGTSRSLTLQASIRNNDTVNLPGNSDLLYSDALRPAPGAPLNPRDHSLLEYIYTEMHAARFINLSPLSLLANSLPVYFSSVRSHAPIMFTFPPSDSVGVSRSTDERGVREATPSSAQPCRKDSSKITSATLIGRRQILNHTQKYVFLDESAVAPGMMTARQKASSSSSQLPSTACSVSTPTQHRFPSISMPISSETSPLPEGHTTSVASTAYSQAVDDDIDGATWLNTLPNRHLKFDLRSLNLHLSARVTEILACAEAMWGWVCEYQDSQRPHHGQQPHLHKEHSQSRNIRGEKGGANRFSAELMNMSRAEFDVLLTGFELDMRDCININSCISSAFQVPAPVLPPTNERKAFDKACEKWEEYRMKQRERSKARPSETSPREGTDSAAQLDEVEAADSTGQRLSRTFRVFCAWKPS</sequence>
<gene>
    <name evidence="1" type="ORF">F5148DRAFT_976528</name>
</gene>
<evidence type="ECO:0000313" key="2">
    <source>
        <dbReference type="Proteomes" id="UP001207468"/>
    </source>
</evidence>
<reference evidence="1" key="1">
    <citation type="submission" date="2021-03" db="EMBL/GenBank/DDBJ databases">
        <title>Evolutionary priming and transition to the ectomycorrhizal habit in an iconic lineage of mushroom-forming fungi: is preadaptation a requirement?</title>
        <authorList>
            <consortium name="DOE Joint Genome Institute"/>
            <person name="Looney B.P."/>
            <person name="Miyauchi S."/>
            <person name="Morin E."/>
            <person name="Drula E."/>
            <person name="Courty P.E."/>
            <person name="Chicoki N."/>
            <person name="Fauchery L."/>
            <person name="Kohler A."/>
            <person name="Kuo A."/>
            <person name="LaButti K."/>
            <person name="Pangilinan J."/>
            <person name="Lipzen A."/>
            <person name="Riley R."/>
            <person name="Andreopoulos W."/>
            <person name="He G."/>
            <person name="Johnson J."/>
            <person name="Barry K.W."/>
            <person name="Grigoriev I.V."/>
            <person name="Nagy L."/>
            <person name="Hibbett D."/>
            <person name="Henrissat B."/>
            <person name="Matheny P.B."/>
            <person name="Labbe J."/>
            <person name="Martin A.F."/>
        </authorList>
    </citation>
    <scope>NUCLEOTIDE SEQUENCE</scope>
    <source>
        <strain evidence="1">BPL698</strain>
    </source>
</reference>
<name>A0ACC0UGG2_9AGAM</name>
<protein>
    <submittedName>
        <fullName evidence="1">Uncharacterized protein</fullName>
    </submittedName>
</protein>
<keyword evidence="2" id="KW-1185">Reference proteome</keyword>
<evidence type="ECO:0000313" key="1">
    <source>
        <dbReference type="EMBL" id="KAI9510592.1"/>
    </source>
</evidence>
<accession>A0ACC0UGG2</accession>
<proteinExistence type="predicted"/>
<dbReference type="Proteomes" id="UP001207468">
    <property type="component" value="Unassembled WGS sequence"/>
</dbReference>
<organism evidence="1 2">
    <name type="scientific">Russula earlei</name>
    <dbReference type="NCBI Taxonomy" id="71964"/>
    <lineage>
        <taxon>Eukaryota</taxon>
        <taxon>Fungi</taxon>
        <taxon>Dikarya</taxon>
        <taxon>Basidiomycota</taxon>
        <taxon>Agaricomycotina</taxon>
        <taxon>Agaricomycetes</taxon>
        <taxon>Russulales</taxon>
        <taxon>Russulaceae</taxon>
        <taxon>Russula</taxon>
    </lineage>
</organism>
<dbReference type="EMBL" id="JAGFNK010000039">
    <property type="protein sequence ID" value="KAI9510592.1"/>
    <property type="molecule type" value="Genomic_DNA"/>
</dbReference>